<protein>
    <submittedName>
        <fullName evidence="2">Ethylene-responsive transcription factor 5</fullName>
    </submittedName>
</protein>
<evidence type="ECO:0000313" key="2">
    <source>
        <dbReference type="EMBL" id="JAT48621.1"/>
    </source>
</evidence>
<organism evidence="2">
    <name type="scientific">Anthurium amnicola</name>
    <dbReference type="NCBI Taxonomy" id="1678845"/>
    <lineage>
        <taxon>Eukaryota</taxon>
        <taxon>Viridiplantae</taxon>
        <taxon>Streptophyta</taxon>
        <taxon>Embryophyta</taxon>
        <taxon>Tracheophyta</taxon>
        <taxon>Spermatophyta</taxon>
        <taxon>Magnoliopsida</taxon>
        <taxon>Liliopsida</taxon>
        <taxon>Araceae</taxon>
        <taxon>Pothoideae</taxon>
        <taxon>Potheae</taxon>
        <taxon>Anthurium</taxon>
    </lineage>
</organism>
<feature type="compositionally biased region" description="Polar residues" evidence="1">
    <location>
        <begin position="22"/>
        <end position="36"/>
    </location>
</feature>
<accession>A0A1D1Y1W6</accession>
<sequence>LSSRRNRRRKLPLAPLRPSHYMNRTHSFPSTPTTLPISGPSPPHRDLRTGPSAMAAGDEEVSSTLDLIEQHLLGEPFPSSLDSPSLLLPVDYSHPPAPCNSGTTDSSCVSPPQMYAPCSLPGGAGDIAASDYLCSDLLFLGGGAAAQPTTHQFHFFPEQQKSSSTSSSSSSSSSSSDRRPSLVIPKHPLPMVEWTMAAADDPGDFRHYRGVRQRPWG</sequence>
<feature type="non-terminal residue" evidence="2">
    <location>
        <position position="217"/>
    </location>
</feature>
<feature type="region of interest" description="Disordered" evidence="1">
    <location>
        <begin position="157"/>
        <end position="186"/>
    </location>
</feature>
<feature type="compositionally biased region" description="Basic residues" evidence="1">
    <location>
        <begin position="1"/>
        <end position="11"/>
    </location>
</feature>
<name>A0A1D1Y1W6_9ARAE</name>
<dbReference type="AlphaFoldDB" id="A0A1D1Y1W6"/>
<gene>
    <name evidence="2" type="primary">ERF5_4</name>
    <name evidence="2" type="ORF">g.72698</name>
</gene>
<feature type="region of interest" description="Disordered" evidence="1">
    <location>
        <begin position="1"/>
        <end position="56"/>
    </location>
</feature>
<feature type="non-terminal residue" evidence="2">
    <location>
        <position position="1"/>
    </location>
</feature>
<dbReference type="EMBL" id="GDJX01019315">
    <property type="protein sequence ID" value="JAT48621.1"/>
    <property type="molecule type" value="Transcribed_RNA"/>
</dbReference>
<feature type="compositionally biased region" description="Low complexity" evidence="1">
    <location>
        <begin position="162"/>
        <end position="175"/>
    </location>
</feature>
<proteinExistence type="predicted"/>
<evidence type="ECO:0000256" key="1">
    <source>
        <dbReference type="SAM" id="MobiDB-lite"/>
    </source>
</evidence>
<reference evidence="2" key="1">
    <citation type="submission" date="2015-07" db="EMBL/GenBank/DDBJ databases">
        <title>Transcriptome Assembly of Anthurium amnicola.</title>
        <authorList>
            <person name="Suzuki J."/>
        </authorList>
    </citation>
    <scope>NUCLEOTIDE SEQUENCE</scope>
</reference>